<evidence type="ECO:0000256" key="5">
    <source>
        <dbReference type="ARBA" id="ARBA00022692"/>
    </source>
</evidence>
<name>A0A0U1NSU9_9BACI</name>
<feature type="transmembrane region" description="Helical" evidence="8">
    <location>
        <begin position="304"/>
        <end position="322"/>
    </location>
</feature>
<comment type="subcellular location">
    <subcellularLocation>
        <location evidence="1">Membrane</location>
        <topology evidence="1">Multi-pass membrane protein</topology>
    </subcellularLocation>
</comment>
<dbReference type="PANTHER" id="PTHR34975">
    <property type="entry name" value="SPORE GERMINATION PROTEIN A2"/>
    <property type="match status" value="1"/>
</dbReference>
<keyword evidence="5 8" id="KW-0812">Transmembrane</keyword>
<dbReference type="RefSeq" id="WP_090631699.1">
    <property type="nucleotide sequence ID" value="NZ_CVRB01000001.1"/>
</dbReference>
<dbReference type="NCBIfam" id="TIGR00912">
    <property type="entry name" value="2A0309"/>
    <property type="match status" value="1"/>
</dbReference>
<feature type="transmembrane region" description="Helical" evidence="8">
    <location>
        <begin position="12"/>
        <end position="30"/>
    </location>
</feature>
<dbReference type="AlphaFoldDB" id="A0A0U1NSU9"/>
<organism evidence="9 10">
    <name type="scientific">Neobacillus massiliamazoniensis</name>
    <dbReference type="NCBI Taxonomy" id="1499688"/>
    <lineage>
        <taxon>Bacteria</taxon>
        <taxon>Bacillati</taxon>
        <taxon>Bacillota</taxon>
        <taxon>Bacilli</taxon>
        <taxon>Bacillales</taxon>
        <taxon>Bacillaceae</taxon>
        <taxon>Neobacillus</taxon>
    </lineage>
</organism>
<accession>A0A0U1NSU9</accession>
<dbReference type="Proteomes" id="UP000199087">
    <property type="component" value="Unassembled WGS sequence"/>
</dbReference>
<dbReference type="InterPro" id="IPR004761">
    <property type="entry name" value="Spore_GerAB"/>
</dbReference>
<dbReference type="STRING" id="1499688.BN000_01021"/>
<gene>
    <name evidence="9" type="primary">gerSB_1</name>
    <name evidence="9" type="ORF">BN000_01021</name>
</gene>
<comment type="similarity">
    <text evidence="2">Belongs to the amino acid-polyamine-organocation (APC) superfamily. Spore germination protein (SGP) (TC 2.A.3.9) family.</text>
</comment>
<feature type="transmembrane region" description="Helical" evidence="8">
    <location>
        <begin position="185"/>
        <end position="207"/>
    </location>
</feature>
<keyword evidence="10" id="KW-1185">Reference proteome</keyword>
<evidence type="ECO:0000313" key="10">
    <source>
        <dbReference type="Proteomes" id="UP000199087"/>
    </source>
</evidence>
<dbReference type="OrthoDB" id="2380120at2"/>
<evidence type="ECO:0000256" key="3">
    <source>
        <dbReference type="ARBA" id="ARBA00022448"/>
    </source>
</evidence>
<evidence type="ECO:0000256" key="4">
    <source>
        <dbReference type="ARBA" id="ARBA00022544"/>
    </source>
</evidence>
<feature type="transmembrane region" description="Helical" evidence="8">
    <location>
        <begin position="334"/>
        <end position="356"/>
    </location>
</feature>
<feature type="transmembrane region" description="Helical" evidence="8">
    <location>
        <begin position="83"/>
        <end position="102"/>
    </location>
</feature>
<dbReference type="PANTHER" id="PTHR34975:SF2">
    <property type="entry name" value="SPORE GERMINATION PROTEIN A2"/>
    <property type="match status" value="1"/>
</dbReference>
<evidence type="ECO:0000256" key="2">
    <source>
        <dbReference type="ARBA" id="ARBA00007998"/>
    </source>
</evidence>
<feature type="transmembrane region" description="Helical" evidence="8">
    <location>
        <begin position="219"/>
        <end position="240"/>
    </location>
</feature>
<keyword evidence="3" id="KW-0813">Transport</keyword>
<feature type="transmembrane region" description="Helical" evidence="8">
    <location>
        <begin position="42"/>
        <end position="62"/>
    </location>
</feature>
<keyword evidence="4" id="KW-0309">Germination</keyword>
<evidence type="ECO:0000256" key="7">
    <source>
        <dbReference type="ARBA" id="ARBA00023136"/>
    </source>
</evidence>
<feature type="transmembrane region" description="Helical" evidence="8">
    <location>
        <begin position="149"/>
        <end position="165"/>
    </location>
</feature>
<evidence type="ECO:0000256" key="1">
    <source>
        <dbReference type="ARBA" id="ARBA00004141"/>
    </source>
</evidence>
<feature type="transmembrane region" description="Helical" evidence="8">
    <location>
        <begin position="122"/>
        <end position="140"/>
    </location>
</feature>
<dbReference type="Pfam" id="PF03845">
    <property type="entry name" value="Spore_permease"/>
    <property type="match status" value="1"/>
</dbReference>
<dbReference type="EMBL" id="CVRB01000001">
    <property type="protein sequence ID" value="CRK81123.1"/>
    <property type="molecule type" value="Genomic_DNA"/>
</dbReference>
<feature type="transmembrane region" description="Helical" evidence="8">
    <location>
        <begin position="270"/>
        <end position="292"/>
    </location>
</feature>
<sequence length="366" mass="42780">MKKYAYNEITLMQYIFLINGTQVATGIFSLPRLLAEKAGPDGWISILLGGFLSIVASIFIVKTCERYPDDTLYELSIRFFGKVIGKIIILIYMIYFIFYGWSIFVNSILYIKGWLLPRTPDYLIMILFSIPTYLVARNGIRVIGRYNELFFYLMIWILFLFFIPFKDAHWLNFLPILRDGWKPVLSAVPSSIFSFIGFDIAFFLHPFLQKKQHAVKGVVIANLLTMSFYLFLTISCYAYFSPDGITEFNQPVLSLLKTIEFRFLERFDMVVLAVYLPIISTSWIPIMYFAAFCSSQLLNKQNHSSHIVVFLLLYIGLIFWMHPTWIQLGSYQNIAAKSGVLSAYIFPVFLWIYSWGFKKYHRRKIH</sequence>
<dbReference type="GO" id="GO:0016020">
    <property type="term" value="C:membrane"/>
    <property type="evidence" value="ECO:0007669"/>
    <property type="project" value="UniProtKB-SubCell"/>
</dbReference>
<dbReference type="GO" id="GO:0009847">
    <property type="term" value="P:spore germination"/>
    <property type="evidence" value="ECO:0007669"/>
    <property type="project" value="InterPro"/>
</dbReference>
<evidence type="ECO:0000256" key="8">
    <source>
        <dbReference type="SAM" id="Phobius"/>
    </source>
</evidence>
<evidence type="ECO:0000256" key="6">
    <source>
        <dbReference type="ARBA" id="ARBA00022989"/>
    </source>
</evidence>
<keyword evidence="7 8" id="KW-0472">Membrane</keyword>
<protein>
    <submittedName>
        <fullName evidence="9">Spore germination protein SB</fullName>
    </submittedName>
</protein>
<dbReference type="Gene3D" id="1.20.1740.10">
    <property type="entry name" value="Amino acid/polyamine transporter I"/>
    <property type="match status" value="1"/>
</dbReference>
<evidence type="ECO:0000313" key="9">
    <source>
        <dbReference type="EMBL" id="CRK81123.1"/>
    </source>
</evidence>
<proteinExistence type="inferred from homology"/>
<reference evidence="10" key="1">
    <citation type="submission" date="2015-05" db="EMBL/GenBank/DDBJ databases">
        <authorList>
            <person name="Urmite Genomes"/>
        </authorList>
    </citation>
    <scope>NUCLEOTIDE SEQUENCE [LARGE SCALE GENOMIC DNA]</scope>
    <source>
        <strain evidence="10">LF1</strain>
    </source>
</reference>
<keyword evidence="6 8" id="KW-1133">Transmembrane helix</keyword>